<feature type="compositionally biased region" description="Basic residues" evidence="1">
    <location>
        <begin position="279"/>
        <end position="290"/>
    </location>
</feature>
<evidence type="ECO:0000256" key="1">
    <source>
        <dbReference type="SAM" id="MobiDB-lite"/>
    </source>
</evidence>
<comment type="caution">
    <text evidence="2">The sequence shown here is derived from an EMBL/GenBank/DDBJ whole genome shotgun (WGS) entry which is preliminary data.</text>
</comment>
<feature type="region of interest" description="Disordered" evidence="1">
    <location>
        <begin position="275"/>
        <end position="364"/>
    </location>
</feature>
<dbReference type="Proteomes" id="UP001215598">
    <property type="component" value="Unassembled WGS sequence"/>
</dbReference>
<evidence type="ECO:0000313" key="2">
    <source>
        <dbReference type="EMBL" id="KAJ7745277.1"/>
    </source>
</evidence>
<gene>
    <name evidence="2" type="ORF">B0H16DRAFT_1462793</name>
</gene>
<accession>A0AAD7N4J0</accession>
<dbReference type="EMBL" id="JARKIB010000083">
    <property type="protein sequence ID" value="KAJ7745277.1"/>
    <property type="molecule type" value="Genomic_DNA"/>
</dbReference>
<organism evidence="2 3">
    <name type="scientific">Mycena metata</name>
    <dbReference type="NCBI Taxonomy" id="1033252"/>
    <lineage>
        <taxon>Eukaryota</taxon>
        <taxon>Fungi</taxon>
        <taxon>Dikarya</taxon>
        <taxon>Basidiomycota</taxon>
        <taxon>Agaricomycotina</taxon>
        <taxon>Agaricomycetes</taxon>
        <taxon>Agaricomycetidae</taxon>
        <taxon>Agaricales</taxon>
        <taxon>Marasmiineae</taxon>
        <taxon>Mycenaceae</taxon>
        <taxon>Mycena</taxon>
    </lineage>
</organism>
<name>A0AAD7N4J0_9AGAR</name>
<proteinExistence type="predicted"/>
<sequence>MANSFLAPQILYLPDPLTAVYDTGPHSTTLYRRTRLQGENYPLFFIELPGTTPDALVTESVRSETWSAFVTDLATDEVMPMPEAFVVKRISVGEERYAKFERLAFQLTVRDERSEGTIQWPIRDLQVGVRNADEEITKTAMLLDGSRRNSAPRGAGGWRVVGARCGAHISVGKTDRIESSFLKVIVFESSFLWDNKTVVAQEKRRQIAPAPPRVMVSTNKSLQTALALPCKRIAKKRRRNTQERNAPKKKSAGPKLPMPMVERTQLATNQLNEKTSMGRTRRQEKKRKILGRREGTRTRSSPPPAINIQRERARTHTRPPPPWPAVNISVYASKGGMEAPTHLPRRRLTSKGSERGPTHASTSALAGPQKWFRTAAPQVHSRHGVLRRRVEVRQIEVPVLLRVQDHTTAGTRTSASSRTTRFHHASTLYARRTHVLLHMRIDAFVHSGAAPEVSRRQGRVDVHWNRVPMFASRPKHPRRRDETRDPANERTNTAPRLRQAGSVLPGIPPPPPPARAQHEHHHRVSQDQYECKKHEESNEDWREWGGRTSTDSHSVDRAFGPRGRDDHRPIFELWTVRDGKNTAVNRQITGRKHHATNQFSEHRINVHEVK</sequence>
<reference evidence="2" key="1">
    <citation type="submission" date="2023-03" db="EMBL/GenBank/DDBJ databases">
        <title>Massive genome expansion in bonnet fungi (Mycena s.s.) driven by repeated elements and novel gene families across ecological guilds.</title>
        <authorList>
            <consortium name="Lawrence Berkeley National Laboratory"/>
            <person name="Harder C.B."/>
            <person name="Miyauchi S."/>
            <person name="Viragh M."/>
            <person name="Kuo A."/>
            <person name="Thoen E."/>
            <person name="Andreopoulos B."/>
            <person name="Lu D."/>
            <person name="Skrede I."/>
            <person name="Drula E."/>
            <person name="Henrissat B."/>
            <person name="Morin E."/>
            <person name="Kohler A."/>
            <person name="Barry K."/>
            <person name="LaButti K."/>
            <person name="Morin E."/>
            <person name="Salamov A."/>
            <person name="Lipzen A."/>
            <person name="Mereny Z."/>
            <person name="Hegedus B."/>
            <person name="Baldrian P."/>
            <person name="Stursova M."/>
            <person name="Weitz H."/>
            <person name="Taylor A."/>
            <person name="Grigoriev I.V."/>
            <person name="Nagy L.G."/>
            <person name="Martin F."/>
            <person name="Kauserud H."/>
        </authorList>
    </citation>
    <scope>NUCLEOTIDE SEQUENCE</scope>
    <source>
        <strain evidence="2">CBHHK182m</strain>
    </source>
</reference>
<feature type="compositionally biased region" description="Basic and acidic residues" evidence="1">
    <location>
        <begin position="529"/>
        <end position="545"/>
    </location>
</feature>
<dbReference type="AlphaFoldDB" id="A0AAD7N4J0"/>
<protein>
    <submittedName>
        <fullName evidence="2">Uncharacterized protein</fullName>
    </submittedName>
</protein>
<evidence type="ECO:0000313" key="3">
    <source>
        <dbReference type="Proteomes" id="UP001215598"/>
    </source>
</evidence>
<feature type="region of interest" description="Disordered" evidence="1">
    <location>
        <begin position="231"/>
        <end position="259"/>
    </location>
</feature>
<keyword evidence="3" id="KW-1185">Reference proteome</keyword>
<feature type="compositionally biased region" description="Basic and acidic residues" evidence="1">
    <location>
        <begin position="479"/>
        <end position="488"/>
    </location>
</feature>
<feature type="region of interest" description="Disordered" evidence="1">
    <location>
        <begin position="471"/>
        <end position="562"/>
    </location>
</feature>